<evidence type="ECO:0000256" key="1">
    <source>
        <dbReference type="SAM" id="SignalP"/>
    </source>
</evidence>
<proteinExistence type="predicted"/>
<protein>
    <submittedName>
        <fullName evidence="2">Uncharacterized protein</fullName>
    </submittedName>
</protein>
<organism evidence="2 3">
    <name type="scientific">Leptolyngbya boryana NIES-2135</name>
    <dbReference type="NCBI Taxonomy" id="1973484"/>
    <lineage>
        <taxon>Bacteria</taxon>
        <taxon>Bacillati</taxon>
        <taxon>Cyanobacteriota</taxon>
        <taxon>Cyanophyceae</taxon>
        <taxon>Leptolyngbyales</taxon>
        <taxon>Leptolyngbyaceae</taxon>
        <taxon>Leptolyngbya group</taxon>
        <taxon>Leptolyngbya</taxon>
    </lineage>
</organism>
<dbReference type="AlphaFoldDB" id="A0A1Z4JHW6"/>
<keyword evidence="1" id="KW-0732">Signal</keyword>
<accession>A0A1Z4JHW6</accession>
<name>A0A1Z4JHW6_LEPBY</name>
<reference evidence="2 3" key="1">
    <citation type="submission" date="2017-06" db="EMBL/GenBank/DDBJ databases">
        <title>Genome sequencing of cyanobaciteial culture collection at National Institute for Environmental Studies (NIES).</title>
        <authorList>
            <person name="Hirose Y."/>
            <person name="Shimura Y."/>
            <person name="Fujisawa T."/>
            <person name="Nakamura Y."/>
            <person name="Kawachi M."/>
        </authorList>
    </citation>
    <scope>NUCLEOTIDE SEQUENCE [LARGE SCALE GENOMIC DNA]</scope>
    <source>
        <strain evidence="2 3">NIES-2135</strain>
    </source>
</reference>
<gene>
    <name evidence="2" type="ORF">NIES2135_31570</name>
</gene>
<feature type="chain" id="PRO_5011116559" evidence="1">
    <location>
        <begin position="21"/>
        <end position="101"/>
    </location>
</feature>
<keyword evidence="3" id="KW-1185">Reference proteome</keyword>
<dbReference type="Proteomes" id="UP000217895">
    <property type="component" value="Chromosome"/>
</dbReference>
<evidence type="ECO:0000313" key="3">
    <source>
        <dbReference type="Proteomes" id="UP000217895"/>
    </source>
</evidence>
<feature type="signal peptide" evidence="1">
    <location>
        <begin position="1"/>
        <end position="20"/>
    </location>
</feature>
<evidence type="ECO:0000313" key="2">
    <source>
        <dbReference type="EMBL" id="BAY56326.1"/>
    </source>
</evidence>
<sequence length="101" mass="11938">MLKFAFLIVPLLLISSAVQAQSIPNLSVRDRQRLSRDLTPSNSQEFFNLGHNQLEREIRLLERRFTAQQESPLRIDPKLRDQEFQSDSIRNRVIPKMQHLR</sequence>
<dbReference type="EMBL" id="AP018203">
    <property type="protein sequence ID" value="BAY56326.1"/>
    <property type="molecule type" value="Genomic_DNA"/>
</dbReference>